<evidence type="ECO:0000256" key="1">
    <source>
        <dbReference type="SAM" id="Coils"/>
    </source>
</evidence>
<protein>
    <submittedName>
        <fullName evidence="3">Cell surface protein</fullName>
    </submittedName>
</protein>
<sequence length="915" mass="99720">MNKKFLSAILFGALMVSSTGTFVSCKDYDDDIDRIDKELTDLKSQIAALQSKIDAGKYITSVDKTDKGLTFTLNDGSSYEVTNGVNGEKGEKGDGNKLTIDKDGQWLIDDEPTGWYCAKKGETATVIVPEVGADGYWYFVNKETGKLEKSTYKAAPVSAVEADGICTLTVVNPDGTTTVVKLPTTAASITEIEFVGYTDANGDFHAFSAADQNMADNKYIMSYSPFYATQDYSWKWTDADETQKVEGKIAAKTAIVALEGRSLVVRVAPLSADASKLSFSLVNSKLAEAPITLGEVKAYEGLVTRAESSNGLWTIALDSKELSGLDDATALDKNFVSNNASIAFALRTSNFISNYNLTFKKDQLASVVSSLNDKKLEKEENGNAEAAFVTVAQGATNTFTFDNPTSVYKSQIIVDEFNKQNWGVKIEGNTFKVTEYYDKATIPAFPVYFYYEVLKQDPDNTSKTIAESVKKTVYVRLERSISDGVVLDTKNHIINAVATNDNFSAAMKPFFDSMSAEELTNWKEFVKNADVKVYQVGTNADGSDKDITTQISSMVKFYESNGTTEVTSADKYSKIATIKVDLNNNWPTGLAFDKNYYIEVKFYDAAAVNGEVKGDVLNSVKLPFTVNIPSINDIFVQQTGVFVNGVANAYMDATAGNADLALNYALKSAFNSLKANMGTSTFQLAMDDRDANKIGGKKHSALAKFVLAATGDQQESDLTTEVSSTNIDRVNIQLIDAVKNGAPQNGYKQELIVNVKNAKFVGKYAYGTADDVDYTFKIKIMSPLYEGVVKAVGGKVEVPATSASGYEVNDSHVKGYTYNDQVYSIFCDVADEYDWTRKELKDVEFTSLDENIFTCKAKGEKAGKADSKGNFKAGYVVVTPKNLAETASAKMKVTVVDAWGLKKSSDIDVTVKVGK</sequence>
<dbReference type="EMBL" id="WCIF01000028">
    <property type="protein sequence ID" value="KAB5434006.1"/>
    <property type="molecule type" value="Genomic_DNA"/>
</dbReference>
<keyword evidence="1" id="KW-0175">Coiled coil</keyword>
<evidence type="ECO:0000256" key="2">
    <source>
        <dbReference type="SAM" id="SignalP"/>
    </source>
</evidence>
<proteinExistence type="predicted"/>
<reference evidence="3 5" key="1">
    <citation type="submission" date="2015-09" db="EMBL/GenBank/DDBJ databases">
        <authorList>
            <consortium name="Pathogen Informatics"/>
        </authorList>
    </citation>
    <scope>NUCLEOTIDE SEQUENCE [LARGE SCALE GENOMIC DNA]</scope>
    <source>
        <strain evidence="3 5">2789STDY5834842</strain>
    </source>
</reference>
<organism evidence="3 5">
    <name type="scientific">Phocaeicola vulgatus</name>
    <name type="common">Bacteroides vulgatus</name>
    <dbReference type="NCBI Taxonomy" id="821"/>
    <lineage>
        <taxon>Bacteria</taxon>
        <taxon>Pseudomonadati</taxon>
        <taxon>Bacteroidota</taxon>
        <taxon>Bacteroidia</taxon>
        <taxon>Bacteroidales</taxon>
        <taxon>Bacteroidaceae</taxon>
        <taxon>Phocaeicola</taxon>
    </lineage>
</organism>
<accession>A0A174K984</accession>
<evidence type="ECO:0000313" key="6">
    <source>
        <dbReference type="Proteomes" id="UP000462885"/>
    </source>
</evidence>
<evidence type="ECO:0000313" key="3">
    <source>
        <dbReference type="EMBL" id="CUP05819.1"/>
    </source>
</evidence>
<dbReference type="PROSITE" id="PS51257">
    <property type="entry name" value="PROKAR_LIPOPROTEIN"/>
    <property type="match status" value="1"/>
</dbReference>
<dbReference type="AlphaFoldDB" id="A0A174K984"/>
<evidence type="ECO:0000313" key="5">
    <source>
        <dbReference type="Proteomes" id="UP000095333"/>
    </source>
</evidence>
<dbReference type="EMBL" id="CYZI01000028">
    <property type="protein sequence ID" value="CUP05819.1"/>
    <property type="molecule type" value="Genomic_DNA"/>
</dbReference>
<dbReference type="Proteomes" id="UP000462885">
    <property type="component" value="Unassembled WGS sequence"/>
</dbReference>
<feature type="chain" id="PRO_5033253189" evidence="2">
    <location>
        <begin position="24"/>
        <end position="915"/>
    </location>
</feature>
<feature type="signal peptide" evidence="2">
    <location>
        <begin position="1"/>
        <end position="23"/>
    </location>
</feature>
<feature type="coiled-coil region" evidence="1">
    <location>
        <begin position="25"/>
        <end position="52"/>
    </location>
</feature>
<keyword evidence="2" id="KW-0732">Signal</keyword>
<name>A0A174K984_PHOVU</name>
<gene>
    <name evidence="3" type="ORF">ERS852457_03363</name>
    <name evidence="4" type="ORF">F9Z94_18550</name>
</gene>
<reference evidence="4 6" key="2">
    <citation type="submission" date="2019-10" db="EMBL/GenBank/DDBJ databases">
        <title>Genome Sequence and Assembly of iSURF_14.</title>
        <authorList>
            <person name="Wucher B.R."/>
            <person name="Ruoff K.L."/>
            <person name="Price C.E."/>
            <person name="Valls R.R."/>
            <person name="O'Toole G.A."/>
        </authorList>
    </citation>
    <scope>NUCLEOTIDE SEQUENCE [LARGE SCALE GENOMIC DNA]</scope>
    <source>
        <strain evidence="4 6">ANK132K_3B</strain>
    </source>
</reference>
<dbReference type="RefSeq" id="WP_057250695.1">
    <property type="nucleotide sequence ID" value="NZ_CYZI01000028.1"/>
</dbReference>
<dbReference type="Proteomes" id="UP000095333">
    <property type="component" value="Unassembled WGS sequence"/>
</dbReference>
<evidence type="ECO:0000313" key="4">
    <source>
        <dbReference type="EMBL" id="KAB5434006.1"/>
    </source>
</evidence>